<reference evidence="4" key="1">
    <citation type="submission" date="2022-10" db="EMBL/GenBank/DDBJ databases">
        <authorList>
            <person name="Yu W.X."/>
        </authorList>
    </citation>
    <scope>NUCLEOTIDE SEQUENCE</scope>
    <source>
        <strain evidence="4">D04</strain>
    </source>
</reference>
<dbReference type="Pfam" id="PF04773">
    <property type="entry name" value="FecR"/>
    <property type="match status" value="1"/>
</dbReference>
<evidence type="ECO:0000259" key="2">
    <source>
        <dbReference type="Pfam" id="PF04773"/>
    </source>
</evidence>
<dbReference type="PIRSF" id="PIRSF018266">
    <property type="entry name" value="FecR"/>
    <property type="match status" value="1"/>
</dbReference>
<protein>
    <submittedName>
        <fullName evidence="4">FecR family protein</fullName>
    </submittedName>
</protein>
<keyword evidence="1" id="KW-1133">Transmembrane helix</keyword>
<proteinExistence type="predicted"/>
<dbReference type="InterPro" id="IPR006860">
    <property type="entry name" value="FecR"/>
</dbReference>
<feature type="domain" description="Protein FecR C-terminal" evidence="3">
    <location>
        <begin position="308"/>
        <end position="377"/>
    </location>
</feature>
<dbReference type="Pfam" id="PF16344">
    <property type="entry name" value="FecR_C"/>
    <property type="match status" value="1"/>
</dbReference>
<keyword evidence="5" id="KW-1185">Reference proteome</keyword>
<keyword evidence="1" id="KW-0472">Membrane</keyword>
<dbReference type="InterPro" id="IPR012373">
    <property type="entry name" value="Ferrdict_sens_TM"/>
</dbReference>
<name>A0AAE3MGG9_9BACT</name>
<comment type="caution">
    <text evidence="4">The sequence shown here is derived from an EMBL/GenBank/DDBJ whole genome shotgun (WGS) entry which is preliminary data.</text>
</comment>
<evidence type="ECO:0000313" key="4">
    <source>
        <dbReference type="EMBL" id="MCW3807134.1"/>
    </source>
</evidence>
<dbReference type="GO" id="GO:0016989">
    <property type="term" value="F:sigma factor antagonist activity"/>
    <property type="evidence" value="ECO:0007669"/>
    <property type="project" value="TreeGrafter"/>
</dbReference>
<feature type="transmembrane region" description="Helical" evidence="1">
    <location>
        <begin position="79"/>
        <end position="103"/>
    </location>
</feature>
<dbReference type="RefSeq" id="WP_301201241.1">
    <property type="nucleotide sequence ID" value="NZ_JAPDPI010000038.1"/>
</dbReference>
<dbReference type="Gene3D" id="2.60.120.1440">
    <property type="match status" value="1"/>
</dbReference>
<keyword evidence="1" id="KW-0812">Transmembrane</keyword>
<dbReference type="Gene3D" id="3.55.50.30">
    <property type="match status" value="1"/>
</dbReference>
<organism evidence="4 5">
    <name type="scientific">Plebeiibacterium marinum</name>
    <dbReference type="NCBI Taxonomy" id="2992111"/>
    <lineage>
        <taxon>Bacteria</taxon>
        <taxon>Pseudomonadati</taxon>
        <taxon>Bacteroidota</taxon>
        <taxon>Bacteroidia</taxon>
        <taxon>Marinilabiliales</taxon>
        <taxon>Marinilabiliaceae</taxon>
        <taxon>Plebeiibacterium</taxon>
    </lineage>
</organism>
<evidence type="ECO:0000259" key="3">
    <source>
        <dbReference type="Pfam" id="PF16344"/>
    </source>
</evidence>
<evidence type="ECO:0000313" key="5">
    <source>
        <dbReference type="Proteomes" id="UP001207408"/>
    </source>
</evidence>
<sequence>MERRSINKLIFKFLVGDISRQEKEILDGWINDSGENKKFFEKVCGSKFISESYSNYKQIDYEQAFDGFMRKTGQTHKKIWLNTWVKYAAAVVLLIALATPAYYKWKNSSQEVVPGQPRAILLSADGTEINLEEQSNKDIKFDNTIIATNSGGNISYNVGGDIEPGNSYNTIIIPRGGEYRITLSDGTKVHLNSMSSLKYPIAFNDSVREVQLTGEAYFEIARDKKRPFYVLTDEIKVKQYGTAFNVKNRQKDFVEVVLVHGKVSLIHDNFTKEQVMKPNQLATYSKSSKKVVLADVDIDPYIAWNIGKFIFNDMSLVEIMENLSLWYDVDFQFEDEDLMALRYTGNIPREESLENILNTIQFTTDVKFSVKNKKIVVDN</sequence>
<dbReference type="Proteomes" id="UP001207408">
    <property type="component" value="Unassembled WGS sequence"/>
</dbReference>
<feature type="domain" description="FecR protein" evidence="2">
    <location>
        <begin position="172"/>
        <end position="263"/>
    </location>
</feature>
<gene>
    <name evidence="4" type="ORF">OM074_15970</name>
</gene>
<evidence type="ECO:0000256" key="1">
    <source>
        <dbReference type="SAM" id="Phobius"/>
    </source>
</evidence>
<dbReference type="PANTHER" id="PTHR30273:SF2">
    <property type="entry name" value="PROTEIN FECR"/>
    <property type="match status" value="1"/>
</dbReference>
<accession>A0AAE3MGG9</accession>
<dbReference type="PANTHER" id="PTHR30273">
    <property type="entry name" value="PERIPLASMIC SIGNAL SENSOR AND SIGMA FACTOR ACTIVATOR FECR-RELATED"/>
    <property type="match status" value="1"/>
</dbReference>
<dbReference type="InterPro" id="IPR032508">
    <property type="entry name" value="FecR_C"/>
</dbReference>
<dbReference type="EMBL" id="JAPDPI010000038">
    <property type="protein sequence ID" value="MCW3807134.1"/>
    <property type="molecule type" value="Genomic_DNA"/>
</dbReference>
<dbReference type="AlphaFoldDB" id="A0AAE3MGG9"/>